<proteinExistence type="predicted"/>
<organism evidence="2 3">
    <name type="scientific">Exidia glandulosa HHB12029</name>
    <dbReference type="NCBI Taxonomy" id="1314781"/>
    <lineage>
        <taxon>Eukaryota</taxon>
        <taxon>Fungi</taxon>
        <taxon>Dikarya</taxon>
        <taxon>Basidiomycota</taxon>
        <taxon>Agaricomycotina</taxon>
        <taxon>Agaricomycetes</taxon>
        <taxon>Auriculariales</taxon>
        <taxon>Exidiaceae</taxon>
        <taxon>Exidia</taxon>
    </lineage>
</organism>
<protein>
    <submittedName>
        <fullName evidence="2">Uncharacterized protein</fullName>
    </submittedName>
</protein>
<name>A0A165CUK1_EXIGL</name>
<sequence length="315" mass="36176">MLLLLATPALRPRLVPLPLPGCVVIAICLAVGPSLLTPSSDRCHTARSWRRPRWRPWRRLGRRPDRHQLQHCVAHGLWHCFPDGHDYRLGELEHDYYASGRDAHHAVSHDYVAYSFVFNPERDTRSVHCYRFLRGPRGTSCEGVEPRLPVESEPHLAACAHHPHRRRGVHRRSRHHLDRCAQVEVPLVALVPGPSRAHRLAAGLRQAQWRCSDWRYDRGRLRQRQHPAQHVRTGRCARPSGARLHRRPRSVPLCEPAAVRRRSHCEPRAAGFVPCAEQRLWPPVRPRARLLSRDPSPRRTLSAYPRSGTPALIIT</sequence>
<feature type="region of interest" description="Disordered" evidence="1">
    <location>
        <begin position="291"/>
        <end position="315"/>
    </location>
</feature>
<dbReference type="EMBL" id="KV426286">
    <property type="protein sequence ID" value="KZV83152.1"/>
    <property type="molecule type" value="Genomic_DNA"/>
</dbReference>
<keyword evidence="3" id="KW-1185">Reference proteome</keyword>
<evidence type="ECO:0000313" key="3">
    <source>
        <dbReference type="Proteomes" id="UP000077266"/>
    </source>
</evidence>
<accession>A0A165CUK1</accession>
<reference evidence="2 3" key="1">
    <citation type="journal article" date="2016" name="Mol. Biol. Evol.">
        <title>Comparative Genomics of Early-Diverging Mushroom-Forming Fungi Provides Insights into the Origins of Lignocellulose Decay Capabilities.</title>
        <authorList>
            <person name="Nagy L.G."/>
            <person name="Riley R."/>
            <person name="Tritt A."/>
            <person name="Adam C."/>
            <person name="Daum C."/>
            <person name="Floudas D."/>
            <person name="Sun H."/>
            <person name="Yadav J.S."/>
            <person name="Pangilinan J."/>
            <person name="Larsson K.H."/>
            <person name="Matsuura K."/>
            <person name="Barry K."/>
            <person name="Labutti K."/>
            <person name="Kuo R."/>
            <person name="Ohm R.A."/>
            <person name="Bhattacharya S.S."/>
            <person name="Shirouzu T."/>
            <person name="Yoshinaga Y."/>
            <person name="Martin F.M."/>
            <person name="Grigoriev I.V."/>
            <person name="Hibbett D.S."/>
        </authorList>
    </citation>
    <scope>NUCLEOTIDE SEQUENCE [LARGE SCALE GENOMIC DNA]</scope>
    <source>
        <strain evidence="2 3">HHB12029</strain>
    </source>
</reference>
<dbReference type="Proteomes" id="UP000077266">
    <property type="component" value="Unassembled WGS sequence"/>
</dbReference>
<evidence type="ECO:0000256" key="1">
    <source>
        <dbReference type="SAM" id="MobiDB-lite"/>
    </source>
</evidence>
<dbReference type="AlphaFoldDB" id="A0A165CUK1"/>
<evidence type="ECO:0000313" key="2">
    <source>
        <dbReference type="EMBL" id="KZV83152.1"/>
    </source>
</evidence>
<gene>
    <name evidence="2" type="ORF">EXIGLDRAFT_324506</name>
</gene>
<dbReference type="InParanoid" id="A0A165CUK1"/>